<keyword evidence="3" id="KW-1185">Reference proteome</keyword>
<evidence type="ECO:0000313" key="2">
    <source>
        <dbReference type="EMBL" id="KYK58694.1"/>
    </source>
</evidence>
<proteinExistence type="predicted"/>
<dbReference type="GeneID" id="63718354"/>
<feature type="region of interest" description="Disordered" evidence="1">
    <location>
        <begin position="1"/>
        <end position="20"/>
    </location>
</feature>
<sequence length="139" mass="14585">MCVFPRLQSRSGNDSGDKARIPTTLVSTTALAATWTPPIEARLTLGKAGRRSRRSGDGGDEELMAAVPADQALAANAMPAISAYTRSRRLDASPYTMPAPSTAQSVVMVSELTPDATCTCKSSTAPTHPAHACVHVFRA</sequence>
<gene>
    <name evidence="2" type="ORF">DCS_05711</name>
</gene>
<name>A0A151GNJ5_DRECN</name>
<organism evidence="2 3">
    <name type="scientific">Drechmeria coniospora</name>
    <name type="common">Nematophagous fungus</name>
    <name type="synonym">Meria coniospora</name>
    <dbReference type="NCBI Taxonomy" id="98403"/>
    <lineage>
        <taxon>Eukaryota</taxon>
        <taxon>Fungi</taxon>
        <taxon>Dikarya</taxon>
        <taxon>Ascomycota</taxon>
        <taxon>Pezizomycotina</taxon>
        <taxon>Sordariomycetes</taxon>
        <taxon>Hypocreomycetidae</taxon>
        <taxon>Hypocreales</taxon>
        <taxon>Ophiocordycipitaceae</taxon>
        <taxon>Drechmeria</taxon>
    </lineage>
</organism>
<dbReference type="Proteomes" id="UP000076580">
    <property type="component" value="Chromosome 02"/>
</dbReference>
<protein>
    <submittedName>
        <fullName evidence="2">Uncharacterized protein</fullName>
    </submittedName>
</protein>
<comment type="caution">
    <text evidence="2">The sequence shown here is derived from an EMBL/GenBank/DDBJ whole genome shotgun (WGS) entry which is preliminary data.</text>
</comment>
<dbReference type="EMBL" id="LAYC01000002">
    <property type="protein sequence ID" value="KYK58694.1"/>
    <property type="molecule type" value="Genomic_DNA"/>
</dbReference>
<accession>A0A151GNJ5</accession>
<reference evidence="2 3" key="1">
    <citation type="journal article" date="2016" name="Sci. Rep.">
        <title>Insights into Adaptations to a Near-Obligate Nematode Endoparasitic Lifestyle from the Finished Genome of Drechmeria coniospora.</title>
        <authorList>
            <person name="Zhang L."/>
            <person name="Zhou Z."/>
            <person name="Guo Q."/>
            <person name="Fokkens L."/>
            <person name="Miskei M."/>
            <person name="Pocsi I."/>
            <person name="Zhang W."/>
            <person name="Chen M."/>
            <person name="Wang L."/>
            <person name="Sun Y."/>
            <person name="Donzelli B.G."/>
            <person name="Gibson D.M."/>
            <person name="Nelson D.R."/>
            <person name="Luo J.G."/>
            <person name="Rep M."/>
            <person name="Liu H."/>
            <person name="Yang S."/>
            <person name="Wang J."/>
            <person name="Krasnoff S.B."/>
            <person name="Xu Y."/>
            <person name="Molnar I."/>
            <person name="Lin M."/>
        </authorList>
    </citation>
    <scope>NUCLEOTIDE SEQUENCE [LARGE SCALE GENOMIC DNA]</scope>
    <source>
        <strain evidence="2 3">ARSEF 6962</strain>
    </source>
</reference>
<dbReference type="AlphaFoldDB" id="A0A151GNJ5"/>
<evidence type="ECO:0000313" key="3">
    <source>
        <dbReference type="Proteomes" id="UP000076580"/>
    </source>
</evidence>
<dbReference type="InParanoid" id="A0A151GNJ5"/>
<evidence type="ECO:0000256" key="1">
    <source>
        <dbReference type="SAM" id="MobiDB-lite"/>
    </source>
</evidence>
<dbReference type="RefSeq" id="XP_040658046.1">
    <property type="nucleotide sequence ID" value="XM_040803013.1"/>
</dbReference>